<keyword evidence="3" id="KW-1185">Reference proteome</keyword>
<accession>M2SRP9</accession>
<reference evidence="3" key="2">
    <citation type="journal article" date="2013" name="PLoS Genet.">
        <title>Comparative genome structure, secondary metabolite, and effector coding capacity across Cochliobolus pathogens.</title>
        <authorList>
            <person name="Condon B.J."/>
            <person name="Leng Y."/>
            <person name="Wu D."/>
            <person name="Bushley K.E."/>
            <person name="Ohm R.A."/>
            <person name="Otillar R."/>
            <person name="Martin J."/>
            <person name="Schackwitz W."/>
            <person name="Grimwood J."/>
            <person name="MohdZainudin N."/>
            <person name="Xue C."/>
            <person name="Wang R."/>
            <person name="Manning V.A."/>
            <person name="Dhillon B."/>
            <person name="Tu Z.J."/>
            <person name="Steffenson B.J."/>
            <person name="Salamov A."/>
            <person name="Sun H."/>
            <person name="Lowry S."/>
            <person name="LaButti K."/>
            <person name="Han J."/>
            <person name="Copeland A."/>
            <person name="Lindquist E."/>
            <person name="Barry K."/>
            <person name="Schmutz J."/>
            <person name="Baker S.E."/>
            <person name="Ciuffetti L.M."/>
            <person name="Grigoriev I.V."/>
            <person name="Zhong S."/>
            <person name="Turgeon B.G."/>
        </authorList>
    </citation>
    <scope>NUCLEOTIDE SEQUENCE [LARGE SCALE GENOMIC DNA]</scope>
    <source>
        <strain evidence="3">ND90Pr / ATCC 201652</strain>
    </source>
</reference>
<dbReference type="KEGG" id="bsc:COCSADRAFT_177565"/>
<name>M2SRP9_COCSN</name>
<dbReference type="AlphaFoldDB" id="M2SRP9"/>
<sequence>MSSPAPQYVYVPNLVGGQMLRLPIEDLSSDSESTISQQPIASPTLSSRYTRNSSPSPSVESVESEETPHTLGTPSLTMIILAISIYYQMSGWLSYPYTPRYHNTTTEYIALPPSNDPSIAARNDAIAKDATAWGWHIYNVDVTSPRMTKWWAQYETAAKSESWDDDIWRI</sequence>
<evidence type="ECO:0000256" key="1">
    <source>
        <dbReference type="SAM" id="MobiDB-lite"/>
    </source>
</evidence>
<dbReference type="EMBL" id="KB445637">
    <property type="protein sequence ID" value="EMD69913.1"/>
    <property type="molecule type" value="Genomic_DNA"/>
</dbReference>
<protein>
    <submittedName>
        <fullName evidence="2">Uncharacterized protein</fullName>
    </submittedName>
</protein>
<dbReference type="GeneID" id="19133094"/>
<dbReference type="Proteomes" id="UP000016934">
    <property type="component" value="Unassembled WGS sequence"/>
</dbReference>
<dbReference type="eggNOG" id="ENOG502T622">
    <property type="taxonomic scope" value="Eukaryota"/>
</dbReference>
<feature type="region of interest" description="Disordered" evidence="1">
    <location>
        <begin position="29"/>
        <end position="70"/>
    </location>
</feature>
<dbReference type="OrthoDB" id="3790619at2759"/>
<evidence type="ECO:0000313" key="2">
    <source>
        <dbReference type="EMBL" id="EMD69913.1"/>
    </source>
</evidence>
<gene>
    <name evidence="2" type="ORF">COCSADRAFT_177565</name>
</gene>
<reference evidence="2 3" key="1">
    <citation type="journal article" date="2012" name="PLoS Pathog.">
        <title>Diverse lifestyles and strategies of plant pathogenesis encoded in the genomes of eighteen Dothideomycetes fungi.</title>
        <authorList>
            <person name="Ohm R.A."/>
            <person name="Feau N."/>
            <person name="Henrissat B."/>
            <person name="Schoch C.L."/>
            <person name="Horwitz B.A."/>
            <person name="Barry K.W."/>
            <person name="Condon B.J."/>
            <person name="Copeland A.C."/>
            <person name="Dhillon B."/>
            <person name="Glaser F."/>
            <person name="Hesse C.N."/>
            <person name="Kosti I."/>
            <person name="LaButti K."/>
            <person name="Lindquist E.A."/>
            <person name="Lucas S."/>
            <person name="Salamov A.A."/>
            <person name="Bradshaw R.E."/>
            <person name="Ciuffetti L."/>
            <person name="Hamelin R.C."/>
            <person name="Kema G.H.J."/>
            <person name="Lawrence C."/>
            <person name="Scott J.A."/>
            <person name="Spatafora J.W."/>
            <person name="Turgeon B.G."/>
            <person name="de Wit P.J.G.M."/>
            <person name="Zhong S."/>
            <person name="Goodwin S.B."/>
            <person name="Grigoriev I.V."/>
        </authorList>
    </citation>
    <scope>NUCLEOTIDE SEQUENCE [LARGE SCALE GENOMIC DNA]</scope>
    <source>
        <strain evidence="3">ND90Pr / ATCC 201652</strain>
    </source>
</reference>
<dbReference type="HOGENOM" id="CLU_1570491_0_0_1"/>
<organism evidence="2 3">
    <name type="scientific">Cochliobolus sativus (strain ND90Pr / ATCC 201652)</name>
    <name type="common">Common root rot and spot blotch fungus</name>
    <name type="synonym">Bipolaris sorokiniana</name>
    <dbReference type="NCBI Taxonomy" id="665912"/>
    <lineage>
        <taxon>Eukaryota</taxon>
        <taxon>Fungi</taxon>
        <taxon>Dikarya</taxon>
        <taxon>Ascomycota</taxon>
        <taxon>Pezizomycotina</taxon>
        <taxon>Dothideomycetes</taxon>
        <taxon>Pleosporomycetidae</taxon>
        <taxon>Pleosporales</taxon>
        <taxon>Pleosporineae</taxon>
        <taxon>Pleosporaceae</taxon>
        <taxon>Bipolaris</taxon>
    </lineage>
</organism>
<dbReference type="RefSeq" id="XP_007695101.1">
    <property type="nucleotide sequence ID" value="XM_007696911.1"/>
</dbReference>
<proteinExistence type="predicted"/>
<feature type="compositionally biased region" description="Polar residues" evidence="1">
    <location>
        <begin position="30"/>
        <end position="52"/>
    </location>
</feature>
<evidence type="ECO:0000313" key="3">
    <source>
        <dbReference type="Proteomes" id="UP000016934"/>
    </source>
</evidence>